<keyword evidence="7 11" id="KW-0862">Zinc</keyword>
<dbReference type="Gene3D" id="2.30.42.10">
    <property type="match status" value="2"/>
</dbReference>
<dbReference type="InterPro" id="IPR041489">
    <property type="entry name" value="PDZ_6"/>
</dbReference>
<dbReference type="GO" id="GO:0046872">
    <property type="term" value="F:metal ion binding"/>
    <property type="evidence" value="ECO:0007669"/>
    <property type="project" value="UniProtKB-KW"/>
</dbReference>
<dbReference type="GO" id="GO:0006508">
    <property type="term" value="P:proteolysis"/>
    <property type="evidence" value="ECO:0007669"/>
    <property type="project" value="UniProtKB-KW"/>
</dbReference>
<evidence type="ECO:0000256" key="1">
    <source>
        <dbReference type="ARBA" id="ARBA00001947"/>
    </source>
</evidence>
<keyword evidence="8 11" id="KW-1133">Transmembrane helix</keyword>
<dbReference type="PROSITE" id="PS50106">
    <property type="entry name" value="PDZ"/>
    <property type="match status" value="1"/>
</dbReference>
<name>A0A1W0CFV6_9NEIS</name>
<dbReference type="AlphaFoldDB" id="A0A1W0CFV6"/>
<feature type="transmembrane region" description="Helical" evidence="11">
    <location>
        <begin position="373"/>
        <end position="394"/>
    </location>
</feature>
<evidence type="ECO:0000256" key="8">
    <source>
        <dbReference type="ARBA" id="ARBA00022989"/>
    </source>
</evidence>
<dbReference type="InterPro" id="IPR001478">
    <property type="entry name" value="PDZ"/>
</dbReference>
<reference evidence="13 14" key="1">
    <citation type="submission" date="2017-02" db="EMBL/GenBank/DDBJ databases">
        <title>Chromobacterium haemolyticum H5244.</title>
        <authorList>
            <person name="Gulvik C.A."/>
        </authorList>
    </citation>
    <scope>NUCLEOTIDE SEQUENCE [LARGE SCALE GENOMIC DNA]</scope>
    <source>
        <strain evidence="13 14">H5244</strain>
    </source>
</reference>
<evidence type="ECO:0000256" key="11">
    <source>
        <dbReference type="RuleBase" id="RU362031"/>
    </source>
</evidence>
<dbReference type="GO" id="GO:0004222">
    <property type="term" value="F:metalloendopeptidase activity"/>
    <property type="evidence" value="ECO:0007669"/>
    <property type="project" value="InterPro"/>
</dbReference>
<protein>
    <recommendedName>
        <fullName evidence="11">Zinc metalloprotease</fullName>
        <ecNumber evidence="11">3.4.24.-</ecNumber>
    </recommendedName>
</protein>
<dbReference type="EC" id="3.4.24.-" evidence="11"/>
<evidence type="ECO:0000256" key="2">
    <source>
        <dbReference type="ARBA" id="ARBA00004141"/>
    </source>
</evidence>
<feature type="domain" description="PDZ" evidence="12">
    <location>
        <begin position="218"/>
        <end position="284"/>
    </location>
</feature>
<dbReference type="Pfam" id="PF17820">
    <property type="entry name" value="PDZ_6"/>
    <property type="match status" value="2"/>
</dbReference>
<organism evidence="13 14">
    <name type="scientific">Chromobacterium haemolyticum</name>
    <dbReference type="NCBI Taxonomy" id="394935"/>
    <lineage>
        <taxon>Bacteria</taxon>
        <taxon>Pseudomonadati</taxon>
        <taxon>Pseudomonadota</taxon>
        <taxon>Betaproteobacteria</taxon>
        <taxon>Neisseriales</taxon>
        <taxon>Chromobacteriaceae</taxon>
        <taxon>Chromobacterium</taxon>
    </lineage>
</organism>
<dbReference type="NCBIfam" id="TIGR00054">
    <property type="entry name" value="RIP metalloprotease RseP"/>
    <property type="match status" value="1"/>
</dbReference>
<proteinExistence type="inferred from homology"/>
<comment type="caution">
    <text evidence="13">The sequence shown here is derived from an EMBL/GenBank/DDBJ whole genome shotgun (WGS) entry which is preliminary data.</text>
</comment>
<evidence type="ECO:0000256" key="3">
    <source>
        <dbReference type="ARBA" id="ARBA00007931"/>
    </source>
</evidence>
<keyword evidence="11" id="KW-0479">Metal-binding</keyword>
<feature type="transmembrane region" description="Helical" evidence="11">
    <location>
        <begin position="93"/>
        <end position="114"/>
    </location>
</feature>
<dbReference type="EMBL" id="MUKV01000038">
    <property type="protein sequence ID" value="OQS33531.1"/>
    <property type="molecule type" value="Genomic_DNA"/>
</dbReference>
<keyword evidence="4 13" id="KW-0645">Protease</keyword>
<comment type="similarity">
    <text evidence="3 11">Belongs to the peptidase M50B family.</text>
</comment>
<evidence type="ECO:0000313" key="13">
    <source>
        <dbReference type="EMBL" id="OQS33531.1"/>
    </source>
</evidence>
<dbReference type="InterPro" id="IPR036034">
    <property type="entry name" value="PDZ_sf"/>
</dbReference>
<evidence type="ECO:0000256" key="6">
    <source>
        <dbReference type="ARBA" id="ARBA00022801"/>
    </source>
</evidence>
<dbReference type="Proteomes" id="UP000192721">
    <property type="component" value="Unassembled WGS sequence"/>
</dbReference>
<gene>
    <name evidence="13" type="ORF">B0T45_20325</name>
</gene>
<dbReference type="CDD" id="cd06163">
    <property type="entry name" value="S2P-M50_PDZ_RseP-like"/>
    <property type="match status" value="2"/>
</dbReference>
<dbReference type="SUPFAM" id="SSF50156">
    <property type="entry name" value="PDZ domain-like"/>
    <property type="match status" value="2"/>
</dbReference>
<sequence length="447" mass="47966">MLTLLAFLVAIGVLVTFHELGHYWVARLCGVKVLRFSIGFGKPLWSYWRKGTEWVICPIPLGGYVRMLDEREGPVTEALRPQAFNNQHVLKRIAIVAAGPLANLLLAVLLYWVVMGQGVTQIKPLVGTVVAQTPAAAAGFAPGDRILSVAGQPVANWQQIRLALVEAAMSPDATVVQVETAAGARAERRIDPARFGDKAVTAMQQGSTGLTPGRFLPVIGALEEGGAAQSAGLKPGDKLLALNGKPLSNWEGWVAEVRNSPGRDLEVKIQRGSDTLSIKVRPQAHQQDGEVVGRIGAAPQADAVWGRQLLYTEHYSVAQAGLAALAKTWDTGWMSVKFMGRMLMGQASLDNLSGPLTIANVAGQTAREGLTPYLEFLALISISIGVLNLLPIPVLDGGHLMYYVAELIRGRPVSERAQLFGQKIGFILLASLMAFALLNDFSRLFGG</sequence>
<dbReference type="CDD" id="cd23081">
    <property type="entry name" value="cpPDZ_EcRseP-like"/>
    <property type="match status" value="1"/>
</dbReference>
<comment type="subcellular location">
    <subcellularLocation>
        <location evidence="2">Membrane</location>
        <topology evidence="2">Multi-pass membrane protein</topology>
    </subcellularLocation>
</comment>
<evidence type="ECO:0000256" key="10">
    <source>
        <dbReference type="ARBA" id="ARBA00023136"/>
    </source>
</evidence>
<feature type="transmembrane region" description="Helical" evidence="11">
    <location>
        <begin position="419"/>
        <end position="438"/>
    </location>
</feature>
<evidence type="ECO:0000256" key="4">
    <source>
        <dbReference type="ARBA" id="ARBA00022670"/>
    </source>
</evidence>
<evidence type="ECO:0000256" key="7">
    <source>
        <dbReference type="ARBA" id="ARBA00022833"/>
    </source>
</evidence>
<dbReference type="InterPro" id="IPR004387">
    <property type="entry name" value="Pept_M50_Zn"/>
</dbReference>
<keyword evidence="10 11" id="KW-0472">Membrane</keyword>
<keyword evidence="9 11" id="KW-0482">Metalloprotease</keyword>
<dbReference type="PANTHER" id="PTHR42837">
    <property type="entry name" value="REGULATOR OF SIGMA-E PROTEASE RSEP"/>
    <property type="match status" value="1"/>
</dbReference>
<dbReference type="PANTHER" id="PTHR42837:SF2">
    <property type="entry name" value="MEMBRANE METALLOPROTEASE ARASP2, CHLOROPLASTIC-RELATED"/>
    <property type="match status" value="1"/>
</dbReference>
<dbReference type="SMART" id="SM00228">
    <property type="entry name" value="PDZ"/>
    <property type="match status" value="2"/>
</dbReference>
<dbReference type="Pfam" id="PF02163">
    <property type="entry name" value="Peptidase_M50"/>
    <property type="match status" value="1"/>
</dbReference>
<evidence type="ECO:0000256" key="5">
    <source>
        <dbReference type="ARBA" id="ARBA00022692"/>
    </source>
</evidence>
<dbReference type="InterPro" id="IPR008915">
    <property type="entry name" value="Peptidase_M50"/>
</dbReference>
<evidence type="ECO:0000313" key="14">
    <source>
        <dbReference type="Proteomes" id="UP000192721"/>
    </source>
</evidence>
<dbReference type="GO" id="GO:0016020">
    <property type="term" value="C:membrane"/>
    <property type="evidence" value="ECO:0007669"/>
    <property type="project" value="UniProtKB-SubCell"/>
</dbReference>
<comment type="cofactor">
    <cofactor evidence="1 11">
        <name>Zn(2+)</name>
        <dbReference type="ChEBI" id="CHEBI:29105"/>
    </cofactor>
</comment>
<keyword evidence="5 11" id="KW-0812">Transmembrane</keyword>
<evidence type="ECO:0000256" key="9">
    <source>
        <dbReference type="ARBA" id="ARBA00023049"/>
    </source>
</evidence>
<evidence type="ECO:0000259" key="12">
    <source>
        <dbReference type="PROSITE" id="PS50106"/>
    </source>
</evidence>
<dbReference type="RefSeq" id="WP_043639923.1">
    <property type="nucleotide sequence ID" value="NZ_JBBIGS010000003.1"/>
</dbReference>
<keyword evidence="6 11" id="KW-0378">Hydrolase</keyword>
<accession>A0A1W0CFV6</accession>